<dbReference type="Gene3D" id="3.40.30.10">
    <property type="entry name" value="Glutaredoxin"/>
    <property type="match status" value="1"/>
</dbReference>
<dbReference type="InterPro" id="IPR002109">
    <property type="entry name" value="Glutaredoxin"/>
</dbReference>
<dbReference type="eggNOG" id="KOG1752">
    <property type="taxonomic scope" value="Eukaryota"/>
</dbReference>
<proteinExistence type="inferred from homology"/>
<keyword evidence="7" id="KW-1185">Reference proteome</keyword>
<evidence type="ECO:0000313" key="7">
    <source>
        <dbReference type="Proteomes" id="UP000006038"/>
    </source>
</evidence>
<evidence type="ECO:0000256" key="3">
    <source>
        <dbReference type="ARBA" id="ARBA00022490"/>
    </source>
</evidence>
<evidence type="ECO:0000313" key="6">
    <source>
        <dbReference type="EnsemblPlants" id="OB02G31370.1"/>
    </source>
</evidence>
<evidence type="ECO:0000256" key="4">
    <source>
        <dbReference type="ARBA" id="ARBA00023284"/>
    </source>
</evidence>
<keyword evidence="4" id="KW-0676">Redox-active center</keyword>
<dbReference type="PANTHER" id="PTHR10168">
    <property type="entry name" value="GLUTAREDOXIN"/>
    <property type="match status" value="1"/>
</dbReference>
<dbReference type="STRING" id="4533.J3LES0"/>
<evidence type="ECO:0000256" key="2">
    <source>
        <dbReference type="ARBA" id="ARBA00007568"/>
    </source>
</evidence>
<comment type="similarity">
    <text evidence="2">Belongs to the glutaredoxin family. CC-type subfamily.</text>
</comment>
<dbReference type="Pfam" id="PF00462">
    <property type="entry name" value="Glutaredoxin"/>
    <property type="match status" value="1"/>
</dbReference>
<dbReference type="AlphaFoldDB" id="J3LES0"/>
<sequence length="106" mass="10951">IQRGGGVSCAVAGEVLRGDGLLGLIFDALGGDTPAERIGRLVWESAVVIFARWECCMCHVMRRLLTAVGVQATVINLDEVEEAVVSAPAAAAVSALFIGGDPVDSL</sequence>
<reference evidence="6" key="1">
    <citation type="submission" date="2013-04" db="UniProtKB">
        <authorList>
            <consortium name="EnsemblPlants"/>
        </authorList>
    </citation>
    <scope>IDENTIFICATION</scope>
</reference>
<protein>
    <recommendedName>
        <fullName evidence="5">Glutaredoxin domain-containing protein</fullName>
    </recommendedName>
</protein>
<name>J3LES0_ORYBR</name>
<dbReference type="HOGENOM" id="CLU_026126_6_3_1"/>
<feature type="domain" description="Glutaredoxin" evidence="5">
    <location>
        <begin position="47"/>
        <end position="83"/>
    </location>
</feature>
<dbReference type="Gramene" id="OB02G31370.1">
    <property type="protein sequence ID" value="OB02G31370.1"/>
    <property type="gene ID" value="OB02G31370"/>
</dbReference>
<dbReference type="Proteomes" id="UP000006038">
    <property type="component" value="Unassembled WGS sequence"/>
</dbReference>
<dbReference type="InterPro" id="IPR036249">
    <property type="entry name" value="Thioredoxin-like_sf"/>
</dbReference>
<evidence type="ECO:0000256" key="1">
    <source>
        <dbReference type="ARBA" id="ARBA00004496"/>
    </source>
</evidence>
<evidence type="ECO:0000259" key="5">
    <source>
        <dbReference type="Pfam" id="PF00462"/>
    </source>
</evidence>
<dbReference type="PROSITE" id="PS51354">
    <property type="entry name" value="GLUTAREDOXIN_2"/>
    <property type="match status" value="1"/>
</dbReference>
<accession>J3LES0</accession>
<keyword evidence="3" id="KW-0963">Cytoplasm</keyword>
<organism evidence="6">
    <name type="scientific">Oryza brachyantha</name>
    <name type="common">malo sina</name>
    <dbReference type="NCBI Taxonomy" id="4533"/>
    <lineage>
        <taxon>Eukaryota</taxon>
        <taxon>Viridiplantae</taxon>
        <taxon>Streptophyta</taxon>
        <taxon>Embryophyta</taxon>
        <taxon>Tracheophyta</taxon>
        <taxon>Spermatophyta</taxon>
        <taxon>Magnoliopsida</taxon>
        <taxon>Liliopsida</taxon>
        <taxon>Poales</taxon>
        <taxon>Poaceae</taxon>
        <taxon>BOP clade</taxon>
        <taxon>Oryzoideae</taxon>
        <taxon>Oryzeae</taxon>
        <taxon>Oryzinae</taxon>
        <taxon>Oryza</taxon>
    </lineage>
</organism>
<dbReference type="InterPro" id="IPR011905">
    <property type="entry name" value="GlrX-like_pln_2"/>
</dbReference>
<dbReference type="SUPFAM" id="SSF52833">
    <property type="entry name" value="Thioredoxin-like"/>
    <property type="match status" value="1"/>
</dbReference>
<comment type="subcellular location">
    <subcellularLocation>
        <location evidence="1">Cytoplasm</location>
    </subcellularLocation>
</comment>
<dbReference type="EnsemblPlants" id="OB02G31370.1">
    <property type="protein sequence ID" value="OB02G31370.1"/>
    <property type="gene ID" value="OB02G31370"/>
</dbReference>
<dbReference type="GO" id="GO:0005737">
    <property type="term" value="C:cytoplasm"/>
    <property type="evidence" value="ECO:0007669"/>
    <property type="project" value="UniProtKB-SubCell"/>
</dbReference>